<dbReference type="Proteomes" id="UP000619376">
    <property type="component" value="Unassembled WGS sequence"/>
</dbReference>
<dbReference type="AlphaFoldDB" id="A0A7W8NT07"/>
<dbReference type="SUPFAM" id="SSF46785">
    <property type="entry name" value="Winged helix' DNA-binding domain"/>
    <property type="match status" value="1"/>
</dbReference>
<evidence type="ECO:0000313" key="5">
    <source>
        <dbReference type="EMBL" id="GHF52719.1"/>
    </source>
</evidence>
<organism evidence="6 7">
    <name type="scientific">Deinococcus metalli</name>
    <dbReference type="NCBI Taxonomy" id="1141878"/>
    <lineage>
        <taxon>Bacteria</taxon>
        <taxon>Thermotogati</taxon>
        <taxon>Deinococcota</taxon>
        <taxon>Deinococci</taxon>
        <taxon>Deinococcales</taxon>
        <taxon>Deinococcaceae</taxon>
        <taxon>Deinococcus</taxon>
    </lineage>
</organism>
<dbReference type="InterPro" id="IPR023187">
    <property type="entry name" value="Tscrpt_reg_MarR-type_CS"/>
</dbReference>
<evidence type="ECO:0000313" key="6">
    <source>
        <dbReference type="EMBL" id="MBB5377707.1"/>
    </source>
</evidence>
<dbReference type="InterPro" id="IPR036390">
    <property type="entry name" value="WH_DNA-bd_sf"/>
</dbReference>
<dbReference type="PANTHER" id="PTHR33164:SF43">
    <property type="entry name" value="HTH-TYPE TRANSCRIPTIONAL REPRESSOR YETL"/>
    <property type="match status" value="1"/>
</dbReference>
<evidence type="ECO:0000313" key="7">
    <source>
        <dbReference type="Proteomes" id="UP000539473"/>
    </source>
</evidence>
<dbReference type="PANTHER" id="PTHR33164">
    <property type="entry name" value="TRANSCRIPTIONAL REGULATOR, MARR FAMILY"/>
    <property type="match status" value="1"/>
</dbReference>
<gene>
    <name evidence="5" type="ORF">GCM10017781_31360</name>
    <name evidence="6" type="ORF">HNQ07_003206</name>
</gene>
<dbReference type="Gene3D" id="1.10.10.10">
    <property type="entry name" value="Winged helix-like DNA-binding domain superfamily/Winged helix DNA-binding domain"/>
    <property type="match status" value="1"/>
</dbReference>
<evidence type="ECO:0000256" key="1">
    <source>
        <dbReference type="ARBA" id="ARBA00023015"/>
    </source>
</evidence>
<dbReference type="GO" id="GO:0003677">
    <property type="term" value="F:DNA binding"/>
    <property type="evidence" value="ECO:0007669"/>
    <property type="project" value="UniProtKB-KW"/>
</dbReference>
<proteinExistence type="predicted"/>
<reference evidence="5" key="1">
    <citation type="journal article" date="2014" name="Int. J. Syst. Evol. Microbiol.">
        <title>Complete genome of a new Firmicutes species belonging to the dominant human colonic microbiota ('Ruminococcus bicirculans') reveals two chromosomes and a selective capacity to utilize plant glucans.</title>
        <authorList>
            <consortium name="NISC Comparative Sequencing Program"/>
            <person name="Wegmann U."/>
            <person name="Louis P."/>
            <person name="Goesmann A."/>
            <person name="Henrissat B."/>
            <person name="Duncan S.H."/>
            <person name="Flint H.J."/>
        </authorList>
    </citation>
    <scope>NUCLEOTIDE SEQUENCE</scope>
    <source>
        <strain evidence="5">CGMCC 1.18437</strain>
    </source>
</reference>
<evidence type="ECO:0000313" key="8">
    <source>
        <dbReference type="Proteomes" id="UP000619376"/>
    </source>
</evidence>
<keyword evidence="8" id="KW-1185">Reference proteome</keyword>
<keyword evidence="2 6" id="KW-0238">DNA-binding</keyword>
<reference evidence="5" key="4">
    <citation type="submission" date="2024-05" db="EMBL/GenBank/DDBJ databases">
        <authorList>
            <person name="Sun Q."/>
            <person name="Zhou Y."/>
        </authorList>
    </citation>
    <scope>NUCLEOTIDE SEQUENCE</scope>
    <source>
        <strain evidence="5">CGMCC 1.18437</strain>
    </source>
</reference>
<dbReference type="InterPro" id="IPR039422">
    <property type="entry name" value="MarR/SlyA-like"/>
</dbReference>
<evidence type="ECO:0000256" key="2">
    <source>
        <dbReference type="ARBA" id="ARBA00023125"/>
    </source>
</evidence>
<comment type="caution">
    <text evidence="6">The sequence shown here is derived from an EMBL/GenBank/DDBJ whole genome shotgun (WGS) entry which is preliminary data.</text>
</comment>
<dbReference type="PROSITE" id="PS01117">
    <property type="entry name" value="HTH_MARR_1"/>
    <property type="match status" value="1"/>
</dbReference>
<dbReference type="GO" id="GO:0003700">
    <property type="term" value="F:DNA-binding transcription factor activity"/>
    <property type="evidence" value="ECO:0007669"/>
    <property type="project" value="InterPro"/>
</dbReference>
<dbReference type="PRINTS" id="PR00598">
    <property type="entry name" value="HTHMARR"/>
</dbReference>
<dbReference type="GO" id="GO:0006950">
    <property type="term" value="P:response to stress"/>
    <property type="evidence" value="ECO:0007669"/>
    <property type="project" value="TreeGrafter"/>
</dbReference>
<keyword evidence="3" id="KW-0804">Transcription</keyword>
<dbReference type="RefSeq" id="WP_184113512.1">
    <property type="nucleotide sequence ID" value="NZ_BNAJ01000008.1"/>
</dbReference>
<feature type="domain" description="HTH marR-type" evidence="4">
    <location>
        <begin position="12"/>
        <end position="143"/>
    </location>
</feature>
<dbReference type="InterPro" id="IPR000835">
    <property type="entry name" value="HTH_MarR-typ"/>
</dbReference>
<name>A0A7W8NT07_9DEIO</name>
<dbReference type="Pfam" id="PF12802">
    <property type="entry name" value="MarR_2"/>
    <property type="match status" value="1"/>
</dbReference>
<evidence type="ECO:0000259" key="4">
    <source>
        <dbReference type="PROSITE" id="PS50995"/>
    </source>
</evidence>
<dbReference type="EMBL" id="JACHFK010000008">
    <property type="protein sequence ID" value="MBB5377707.1"/>
    <property type="molecule type" value="Genomic_DNA"/>
</dbReference>
<sequence length="153" mass="17074">MTDSSPPTRPPAVRLWVDLDRVYTVLSRRVTARMADFDLTTPQFRVLRQLSGQPRSPGDVAERIGVTPGNLTGIIDRLEHDGLVRRERGEEDRRSLTLHLTPAGEEVLGRVVPQMHAHLQGLFSALSPDEITQTLSVLDKLERHLNAKEAVNA</sequence>
<accession>A0A7W8NT07</accession>
<dbReference type="Proteomes" id="UP000539473">
    <property type="component" value="Unassembled WGS sequence"/>
</dbReference>
<evidence type="ECO:0000256" key="3">
    <source>
        <dbReference type="ARBA" id="ARBA00023163"/>
    </source>
</evidence>
<protein>
    <submittedName>
        <fullName evidence="5 6">MarR family transcriptional regulator</fullName>
    </submittedName>
</protein>
<reference evidence="6 7" key="3">
    <citation type="submission" date="2020-08" db="EMBL/GenBank/DDBJ databases">
        <title>Genomic Encyclopedia of Type Strains, Phase IV (KMG-IV): sequencing the most valuable type-strain genomes for metagenomic binning, comparative biology and taxonomic classification.</title>
        <authorList>
            <person name="Goeker M."/>
        </authorList>
    </citation>
    <scope>NUCLEOTIDE SEQUENCE [LARGE SCALE GENOMIC DNA]</scope>
    <source>
        <strain evidence="6 7">DSM 27521</strain>
    </source>
</reference>
<reference evidence="8" key="2">
    <citation type="journal article" date="2019" name="Int. J. Syst. Evol. Microbiol.">
        <title>The Global Catalogue of Microorganisms (GCM) 10K type strain sequencing project: providing services to taxonomists for standard genome sequencing and annotation.</title>
        <authorList>
            <consortium name="The Broad Institute Genomics Platform"/>
            <consortium name="The Broad Institute Genome Sequencing Center for Infectious Disease"/>
            <person name="Wu L."/>
            <person name="Ma J."/>
        </authorList>
    </citation>
    <scope>NUCLEOTIDE SEQUENCE [LARGE SCALE GENOMIC DNA]</scope>
    <source>
        <strain evidence="8">CGMCC 1.18437</strain>
    </source>
</reference>
<dbReference type="SMART" id="SM00347">
    <property type="entry name" value="HTH_MARR"/>
    <property type="match status" value="1"/>
</dbReference>
<keyword evidence="1" id="KW-0805">Transcription regulation</keyword>
<dbReference type="InterPro" id="IPR036388">
    <property type="entry name" value="WH-like_DNA-bd_sf"/>
</dbReference>
<dbReference type="EMBL" id="BNAJ01000008">
    <property type="protein sequence ID" value="GHF52719.1"/>
    <property type="molecule type" value="Genomic_DNA"/>
</dbReference>
<dbReference type="PROSITE" id="PS50995">
    <property type="entry name" value="HTH_MARR_2"/>
    <property type="match status" value="1"/>
</dbReference>